<dbReference type="Proteomes" id="UP001383192">
    <property type="component" value="Unassembled WGS sequence"/>
</dbReference>
<feature type="region of interest" description="Disordered" evidence="1">
    <location>
        <begin position="65"/>
        <end position="197"/>
    </location>
</feature>
<feature type="compositionally biased region" description="Low complexity" evidence="1">
    <location>
        <begin position="244"/>
        <end position="265"/>
    </location>
</feature>
<feature type="compositionally biased region" description="Gly residues" evidence="1">
    <location>
        <begin position="150"/>
        <end position="163"/>
    </location>
</feature>
<evidence type="ECO:0000313" key="3">
    <source>
        <dbReference type="EMBL" id="KAK7040171.1"/>
    </source>
</evidence>
<evidence type="ECO:0000256" key="2">
    <source>
        <dbReference type="SAM" id="Phobius"/>
    </source>
</evidence>
<keyword evidence="2" id="KW-1133">Transmembrane helix</keyword>
<dbReference type="EMBL" id="JAYKXP010000038">
    <property type="protein sequence ID" value="KAK7040171.1"/>
    <property type="molecule type" value="Genomic_DNA"/>
</dbReference>
<feature type="compositionally biased region" description="Low complexity" evidence="1">
    <location>
        <begin position="87"/>
        <end position="98"/>
    </location>
</feature>
<proteinExistence type="predicted"/>
<feature type="compositionally biased region" description="Low complexity" evidence="1">
    <location>
        <begin position="125"/>
        <end position="149"/>
    </location>
</feature>
<comment type="caution">
    <text evidence="3">The sequence shown here is derived from an EMBL/GenBank/DDBJ whole genome shotgun (WGS) entry which is preliminary data.</text>
</comment>
<keyword evidence="2" id="KW-0472">Membrane</keyword>
<feature type="compositionally biased region" description="Gly residues" evidence="1">
    <location>
        <begin position="74"/>
        <end position="86"/>
    </location>
</feature>
<evidence type="ECO:0000256" key="1">
    <source>
        <dbReference type="SAM" id="MobiDB-lite"/>
    </source>
</evidence>
<feature type="transmembrane region" description="Helical" evidence="2">
    <location>
        <begin position="267"/>
        <end position="289"/>
    </location>
</feature>
<feature type="compositionally biased region" description="Polar residues" evidence="1">
    <location>
        <begin position="184"/>
        <end position="197"/>
    </location>
</feature>
<keyword evidence="2" id="KW-0812">Transmembrane</keyword>
<keyword evidence="4" id="KW-1185">Reference proteome</keyword>
<gene>
    <name evidence="3" type="ORF">VNI00_009977</name>
</gene>
<evidence type="ECO:0008006" key="5">
    <source>
        <dbReference type="Google" id="ProtNLM"/>
    </source>
</evidence>
<feature type="region of interest" description="Disordered" evidence="1">
    <location>
        <begin position="240"/>
        <end position="265"/>
    </location>
</feature>
<evidence type="ECO:0000313" key="4">
    <source>
        <dbReference type="Proteomes" id="UP001383192"/>
    </source>
</evidence>
<name>A0AAW0CML3_9AGAR</name>
<sequence length="426" mass="43146">MDLLGLGKVTQLTGDLVSGVGDDVKVAPSVILGDNALAIEATVSLPVLNLGFSIKADFASPAQLPPLPTTVSLPGGGGGNPGGGSTGNDPGQGETGSSTGAGGQTGGPTEGNGNDPTTVNTHTWPTNGPVPTNTPTVTRNPEGTSTPTGQSGGSGGGHGGNGGAQSTSAGSPSTGRSVPPGGVNPSTSPGAQRTATASTTRLANNIAASSSPSGDVEPTIVTSVVTTTNADGHPLTYTTKSTFTLSNPTSAPTSTTPPTSSSRSSNLAGLIGGIVAGIIILLILLALLIRYTRKRRARARSQRLLHDETTSSQAGIRSSYAATVSSLDFAPPTPRAVTRPVLLAVYSLLYRRRNQNPEQARPVLVCFEAVFCELRLTPVQEDANEKAAAQQEDARDPFADPSPRGQNDIETGMNPFADPLPAHHDI</sequence>
<feature type="compositionally biased region" description="Polar residues" evidence="1">
    <location>
        <begin position="115"/>
        <end position="124"/>
    </location>
</feature>
<feature type="region of interest" description="Disordered" evidence="1">
    <location>
        <begin position="383"/>
        <end position="426"/>
    </location>
</feature>
<organism evidence="3 4">
    <name type="scientific">Paramarasmius palmivorus</name>
    <dbReference type="NCBI Taxonomy" id="297713"/>
    <lineage>
        <taxon>Eukaryota</taxon>
        <taxon>Fungi</taxon>
        <taxon>Dikarya</taxon>
        <taxon>Basidiomycota</taxon>
        <taxon>Agaricomycotina</taxon>
        <taxon>Agaricomycetes</taxon>
        <taxon>Agaricomycetidae</taxon>
        <taxon>Agaricales</taxon>
        <taxon>Marasmiineae</taxon>
        <taxon>Marasmiaceae</taxon>
        <taxon>Paramarasmius</taxon>
    </lineage>
</organism>
<feature type="compositionally biased region" description="Gly residues" evidence="1">
    <location>
        <begin position="99"/>
        <end position="110"/>
    </location>
</feature>
<dbReference type="AlphaFoldDB" id="A0AAW0CML3"/>
<reference evidence="3 4" key="1">
    <citation type="submission" date="2024-01" db="EMBL/GenBank/DDBJ databases">
        <title>A draft genome for a cacao thread blight-causing isolate of Paramarasmius palmivorus.</title>
        <authorList>
            <person name="Baruah I.K."/>
            <person name="Bukari Y."/>
            <person name="Amoako-Attah I."/>
            <person name="Meinhardt L.W."/>
            <person name="Bailey B.A."/>
            <person name="Cohen S.P."/>
        </authorList>
    </citation>
    <scope>NUCLEOTIDE SEQUENCE [LARGE SCALE GENOMIC DNA]</scope>
    <source>
        <strain evidence="3 4">GH-12</strain>
    </source>
</reference>
<accession>A0AAW0CML3</accession>
<protein>
    <recommendedName>
        <fullName evidence="5">Mid2 domain-containing protein</fullName>
    </recommendedName>
</protein>